<name>A0A1G4X089_9MYCO</name>
<gene>
    <name evidence="1" type="ORF">SAMN02799620_05583</name>
</gene>
<dbReference type="EMBL" id="FMUB01000015">
    <property type="protein sequence ID" value="SCX32433.1"/>
    <property type="molecule type" value="Genomic_DNA"/>
</dbReference>
<dbReference type="Proteomes" id="UP000199707">
    <property type="component" value="Unassembled WGS sequence"/>
</dbReference>
<accession>A0A1G4X089</accession>
<protein>
    <submittedName>
        <fullName evidence="1">Uncharacterized protein</fullName>
    </submittedName>
</protein>
<sequence length="97" mass="10606">MGPPSETELAWAIVEHATTHLTFRKRSEICMHIGAGDARLAIEIVLKSYVAAQRVLPGYLAAGAHAWIACYSGNVDEPRIRRLIHDATSTPATSEEH</sequence>
<dbReference type="STRING" id="1502745.SAMN02799620_05583"/>
<dbReference type="AlphaFoldDB" id="A0A1G4X089"/>
<proteinExistence type="predicted"/>
<reference evidence="2" key="1">
    <citation type="submission" date="2016-10" db="EMBL/GenBank/DDBJ databases">
        <authorList>
            <person name="Varghese N."/>
            <person name="Submissions S."/>
        </authorList>
    </citation>
    <scope>NUCLEOTIDE SEQUENCE [LARGE SCALE GENOMIC DNA]</scope>
    <source>
        <strain evidence="2">UNC267MFSha1.1M11</strain>
    </source>
</reference>
<evidence type="ECO:0000313" key="1">
    <source>
        <dbReference type="EMBL" id="SCX32433.1"/>
    </source>
</evidence>
<evidence type="ECO:0000313" key="2">
    <source>
        <dbReference type="Proteomes" id="UP000199707"/>
    </source>
</evidence>
<organism evidence="1 2">
    <name type="scientific">Mycolicibacterium fluoranthenivorans</name>
    <dbReference type="NCBI Taxonomy" id="258505"/>
    <lineage>
        <taxon>Bacteria</taxon>
        <taxon>Bacillati</taxon>
        <taxon>Actinomycetota</taxon>
        <taxon>Actinomycetes</taxon>
        <taxon>Mycobacteriales</taxon>
        <taxon>Mycobacteriaceae</taxon>
        <taxon>Mycolicibacterium</taxon>
    </lineage>
</organism>